<dbReference type="AlphaFoldDB" id="A0A388K4T6"/>
<keyword evidence="3" id="KW-1185">Reference proteome</keyword>
<evidence type="ECO:0000256" key="1">
    <source>
        <dbReference type="SAM" id="MobiDB-lite"/>
    </source>
</evidence>
<dbReference type="Gramene" id="GBG65072">
    <property type="protein sequence ID" value="GBG65072"/>
    <property type="gene ID" value="CBR_g49144"/>
</dbReference>
<dbReference type="Proteomes" id="UP000265515">
    <property type="component" value="Unassembled WGS sequence"/>
</dbReference>
<accession>A0A388K4T6</accession>
<feature type="region of interest" description="Disordered" evidence="1">
    <location>
        <begin position="1"/>
        <end position="24"/>
    </location>
</feature>
<evidence type="ECO:0000313" key="3">
    <source>
        <dbReference type="Proteomes" id="UP000265515"/>
    </source>
</evidence>
<name>A0A388K4T6_CHABU</name>
<gene>
    <name evidence="2" type="ORF">CBR_g49144</name>
</gene>
<organism evidence="2 3">
    <name type="scientific">Chara braunii</name>
    <name type="common">Braun's stonewort</name>
    <dbReference type="NCBI Taxonomy" id="69332"/>
    <lineage>
        <taxon>Eukaryota</taxon>
        <taxon>Viridiplantae</taxon>
        <taxon>Streptophyta</taxon>
        <taxon>Charophyceae</taxon>
        <taxon>Charales</taxon>
        <taxon>Characeae</taxon>
        <taxon>Chara</taxon>
    </lineage>
</organism>
<protein>
    <submittedName>
        <fullName evidence="2">Uncharacterized protein</fullName>
    </submittedName>
</protein>
<proteinExistence type="predicted"/>
<feature type="compositionally biased region" description="Basic and acidic residues" evidence="1">
    <location>
        <begin position="192"/>
        <end position="202"/>
    </location>
</feature>
<feature type="compositionally biased region" description="Basic and acidic residues" evidence="1">
    <location>
        <begin position="39"/>
        <end position="64"/>
    </location>
</feature>
<feature type="region of interest" description="Disordered" evidence="1">
    <location>
        <begin position="39"/>
        <end position="80"/>
    </location>
</feature>
<evidence type="ECO:0000313" key="2">
    <source>
        <dbReference type="EMBL" id="GBG65072.1"/>
    </source>
</evidence>
<feature type="region of interest" description="Disordered" evidence="1">
    <location>
        <begin position="216"/>
        <end position="266"/>
    </location>
</feature>
<feature type="compositionally biased region" description="Polar residues" evidence="1">
    <location>
        <begin position="161"/>
        <end position="172"/>
    </location>
</feature>
<feature type="compositionally biased region" description="Basic and acidic residues" evidence="1">
    <location>
        <begin position="121"/>
        <end position="134"/>
    </location>
</feature>
<sequence>MSYPPPAREKQGPTANAFPGPGNRAWFTREHLELIERWKNRDLLEESRRKNEESGESSKSENTRKTKGKAAAKSEDGEQGLKNWMAANFGASLKEIANKLDAVDKKTKAADLEREKLMKKVAELETGHNKDGGSNKKRKRVVGANSPVPERQKSRSRSRSDNIQIRQPSILVSSDEEGKSSAPQGGEIEDEPNNRTDEPVKLDDVMKMLAVIANRVNLEDAPGAGKKGDVSDATKASTVHNDGNTDDKSEESDEDADKLLVNKGYGAGGRNETGIMEYMRQRLEHYMDMNGKKVKSLYTKNGIKFFKWERKDKGAWELAKQDTDEFTKLINGKDGCDADTESSSDKEGGGGTDGEGSDGVQVN</sequence>
<feature type="region of interest" description="Disordered" evidence="1">
    <location>
        <begin position="121"/>
        <end position="202"/>
    </location>
</feature>
<dbReference type="EMBL" id="BFEA01000057">
    <property type="protein sequence ID" value="GBG65072.1"/>
    <property type="molecule type" value="Genomic_DNA"/>
</dbReference>
<feature type="region of interest" description="Disordered" evidence="1">
    <location>
        <begin position="330"/>
        <end position="363"/>
    </location>
</feature>
<reference evidence="2 3" key="1">
    <citation type="journal article" date="2018" name="Cell">
        <title>The Chara Genome: Secondary Complexity and Implications for Plant Terrestrialization.</title>
        <authorList>
            <person name="Nishiyama T."/>
            <person name="Sakayama H."/>
            <person name="Vries J.D."/>
            <person name="Buschmann H."/>
            <person name="Saint-Marcoux D."/>
            <person name="Ullrich K.K."/>
            <person name="Haas F.B."/>
            <person name="Vanderstraeten L."/>
            <person name="Becker D."/>
            <person name="Lang D."/>
            <person name="Vosolsobe S."/>
            <person name="Rombauts S."/>
            <person name="Wilhelmsson P.K.I."/>
            <person name="Janitza P."/>
            <person name="Kern R."/>
            <person name="Heyl A."/>
            <person name="Rumpler F."/>
            <person name="Villalobos L.I.A.C."/>
            <person name="Clay J.M."/>
            <person name="Skokan R."/>
            <person name="Toyoda A."/>
            <person name="Suzuki Y."/>
            <person name="Kagoshima H."/>
            <person name="Schijlen E."/>
            <person name="Tajeshwar N."/>
            <person name="Catarino B."/>
            <person name="Hetherington A.J."/>
            <person name="Saltykova A."/>
            <person name="Bonnot C."/>
            <person name="Breuninger H."/>
            <person name="Symeonidi A."/>
            <person name="Radhakrishnan G.V."/>
            <person name="Van Nieuwerburgh F."/>
            <person name="Deforce D."/>
            <person name="Chang C."/>
            <person name="Karol K.G."/>
            <person name="Hedrich R."/>
            <person name="Ulvskov P."/>
            <person name="Glockner G."/>
            <person name="Delwiche C.F."/>
            <person name="Petrasek J."/>
            <person name="Van de Peer Y."/>
            <person name="Friml J."/>
            <person name="Beilby M."/>
            <person name="Dolan L."/>
            <person name="Kohara Y."/>
            <person name="Sugano S."/>
            <person name="Fujiyama A."/>
            <person name="Delaux P.-M."/>
            <person name="Quint M."/>
            <person name="TheiBen G."/>
            <person name="Hagemann M."/>
            <person name="Harholt J."/>
            <person name="Dunand C."/>
            <person name="Zachgo S."/>
            <person name="Langdale J."/>
            <person name="Maumus F."/>
            <person name="Straeten D.V.D."/>
            <person name="Gould S.B."/>
            <person name="Rensing S.A."/>
        </authorList>
    </citation>
    <scope>NUCLEOTIDE SEQUENCE [LARGE SCALE GENOMIC DNA]</scope>
    <source>
        <strain evidence="2 3">S276</strain>
    </source>
</reference>
<comment type="caution">
    <text evidence="2">The sequence shown here is derived from an EMBL/GenBank/DDBJ whole genome shotgun (WGS) entry which is preliminary data.</text>
</comment>